<evidence type="ECO:0000313" key="2">
    <source>
        <dbReference type="Proteomes" id="UP000308092"/>
    </source>
</evidence>
<dbReference type="AlphaFoldDB" id="A0A4V3UPT3"/>
<dbReference type="VEuPathDB" id="FungiDB:EYZ11_004877"/>
<keyword evidence="2" id="KW-1185">Reference proteome</keyword>
<dbReference type="Proteomes" id="UP000308092">
    <property type="component" value="Unassembled WGS sequence"/>
</dbReference>
<name>A0A4V3UPT3_9EURO</name>
<proteinExistence type="predicted"/>
<evidence type="ECO:0000313" key="1">
    <source>
        <dbReference type="EMBL" id="THC95664.1"/>
    </source>
</evidence>
<sequence>MYDRSVLDYATNEQTPNSCAALEVCLFYGE</sequence>
<organism evidence="1 2">
    <name type="scientific">Aspergillus tanneri</name>
    <dbReference type="NCBI Taxonomy" id="1220188"/>
    <lineage>
        <taxon>Eukaryota</taxon>
        <taxon>Fungi</taxon>
        <taxon>Dikarya</taxon>
        <taxon>Ascomycota</taxon>
        <taxon>Pezizomycotina</taxon>
        <taxon>Eurotiomycetes</taxon>
        <taxon>Eurotiomycetidae</taxon>
        <taxon>Eurotiales</taxon>
        <taxon>Aspergillaceae</taxon>
        <taxon>Aspergillus</taxon>
        <taxon>Aspergillus subgen. Circumdati</taxon>
    </lineage>
</organism>
<accession>A0A4V3UPT3</accession>
<protein>
    <submittedName>
        <fullName evidence="1">Uncharacterized protein</fullName>
    </submittedName>
</protein>
<comment type="caution">
    <text evidence="1">The sequence shown here is derived from an EMBL/GenBank/DDBJ whole genome shotgun (WGS) entry which is preliminary data.</text>
</comment>
<dbReference type="EMBL" id="SOSA01000148">
    <property type="protein sequence ID" value="THC95664.1"/>
    <property type="molecule type" value="Genomic_DNA"/>
</dbReference>
<gene>
    <name evidence="1" type="ORF">EYZ11_004877</name>
</gene>
<reference evidence="1 2" key="1">
    <citation type="submission" date="2019-03" db="EMBL/GenBank/DDBJ databases">
        <title>The genome sequence of a newly discovered highly antifungal drug resistant Aspergillus species, Aspergillus tanneri NIH 1004.</title>
        <authorList>
            <person name="Mounaud S."/>
            <person name="Singh I."/>
            <person name="Joardar V."/>
            <person name="Pakala S."/>
            <person name="Pakala S."/>
            <person name="Venepally P."/>
            <person name="Hoover J."/>
            <person name="Nierman W."/>
            <person name="Chung J."/>
            <person name="Losada L."/>
        </authorList>
    </citation>
    <scope>NUCLEOTIDE SEQUENCE [LARGE SCALE GENOMIC DNA]</scope>
    <source>
        <strain evidence="1 2">NIH1004</strain>
    </source>
</reference>